<dbReference type="EMBL" id="JABSTQ010009376">
    <property type="protein sequence ID" value="KAG0429841.1"/>
    <property type="molecule type" value="Genomic_DNA"/>
</dbReference>
<dbReference type="Proteomes" id="UP000805193">
    <property type="component" value="Unassembled WGS sequence"/>
</dbReference>
<organism evidence="1 2">
    <name type="scientific">Ixodes persulcatus</name>
    <name type="common">Taiga tick</name>
    <dbReference type="NCBI Taxonomy" id="34615"/>
    <lineage>
        <taxon>Eukaryota</taxon>
        <taxon>Metazoa</taxon>
        <taxon>Ecdysozoa</taxon>
        <taxon>Arthropoda</taxon>
        <taxon>Chelicerata</taxon>
        <taxon>Arachnida</taxon>
        <taxon>Acari</taxon>
        <taxon>Parasitiformes</taxon>
        <taxon>Ixodida</taxon>
        <taxon>Ixodoidea</taxon>
        <taxon>Ixodidae</taxon>
        <taxon>Ixodinae</taxon>
        <taxon>Ixodes</taxon>
    </lineage>
</organism>
<proteinExistence type="predicted"/>
<name>A0AC60Q7G3_IXOPE</name>
<keyword evidence="2" id="KW-1185">Reference proteome</keyword>
<evidence type="ECO:0000313" key="2">
    <source>
        <dbReference type="Proteomes" id="UP000805193"/>
    </source>
</evidence>
<evidence type="ECO:0000313" key="1">
    <source>
        <dbReference type="EMBL" id="KAG0429841.1"/>
    </source>
</evidence>
<sequence>MDFSRECAAKLQADRKQQLRARVPLRKGPAGATTSNSFALSCARRIFRSWPREATELQPYRKKRKTVVVEAQVGLYLLNRGLDAAQIDTCKLSNGHHEILAVRTGVGTIRLILISACGYAITSPRGQQLADAYERANLLMVNDLTVNTRYWTNRRSGDTAPDLTLVTHRANATWKLSKDPTQSTPGPDFVSGSMLRNQPEGARTQLLKVVNDVCRLVKLSADLELTRQRVTRLPAARYQVRIMVAVDVRMAYNSLPHAPRVGLTPSPEKTEHLLFGKGAPATVPMIFDGKPIEKTDEHTVIRVTVNITNNRTILIRRMGKTGAGDIDRTENSAEAVRGRRSSGPNADPIPAGAESNVRHQGREIANLVGREFGELPDLPTQLALLERAAVVSTVPIQKKIGTKRSEKRRRCADKHLKKAMEIMKTYPEATVVYYVAAAVVQKHGDGGGGNQPARLLWVDVRRLPRC</sequence>
<comment type="caution">
    <text evidence="1">The sequence shown here is derived from an EMBL/GenBank/DDBJ whole genome shotgun (WGS) entry which is preliminary data.</text>
</comment>
<protein>
    <submittedName>
        <fullName evidence="1">Uncharacterized protein</fullName>
    </submittedName>
</protein>
<gene>
    <name evidence="1" type="ORF">HPB47_023247</name>
</gene>
<accession>A0AC60Q7G3</accession>
<reference evidence="1 2" key="1">
    <citation type="journal article" date="2020" name="Cell">
        <title>Large-Scale Comparative Analyses of Tick Genomes Elucidate Their Genetic Diversity and Vector Capacities.</title>
        <authorList>
            <consortium name="Tick Genome and Microbiome Consortium (TIGMIC)"/>
            <person name="Jia N."/>
            <person name="Wang J."/>
            <person name="Shi W."/>
            <person name="Du L."/>
            <person name="Sun Y."/>
            <person name="Zhan W."/>
            <person name="Jiang J.F."/>
            <person name="Wang Q."/>
            <person name="Zhang B."/>
            <person name="Ji P."/>
            <person name="Bell-Sakyi L."/>
            <person name="Cui X.M."/>
            <person name="Yuan T.T."/>
            <person name="Jiang B.G."/>
            <person name="Yang W.F."/>
            <person name="Lam T.T."/>
            <person name="Chang Q.C."/>
            <person name="Ding S.J."/>
            <person name="Wang X.J."/>
            <person name="Zhu J.G."/>
            <person name="Ruan X.D."/>
            <person name="Zhao L."/>
            <person name="Wei J.T."/>
            <person name="Ye R.Z."/>
            <person name="Que T.C."/>
            <person name="Du C.H."/>
            <person name="Zhou Y.H."/>
            <person name="Cheng J.X."/>
            <person name="Dai P.F."/>
            <person name="Guo W.B."/>
            <person name="Han X.H."/>
            <person name="Huang E.J."/>
            <person name="Li L.F."/>
            <person name="Wei W."/>
            <person name="Gao Y.C."/>
            <person name="Liu J.Z."/>
            <person name="Shao H.Z."/>
            <person name="Wang X."/>
            <person name="Wang C.C."/>
            <person name="Yang T.C."/>
            <person name="Huo Q.B."/>
            <person name="Li W."/>
            <person name="Chen H.Y."/>
            <person name="Chen S.E."/>
            <person name="Zhou L.G."/>
            <person name="Ni X.B."/>
            <person name="Tian J.H."/>
            <person name="Sheng Y."/>
            <person name="Liu T."/>
            <person name="Pan Y.S."/>
            <person name="Xia L.Y."/>
            <person name="Li J."/>
            <person name="Zhao F."/>
            <person name="Cao W.C."/>
        </authorList>
    </citation>
    <scope>NUCLEOTIDE SEQUENCE [LARGE SCALE GENOMIC DNA]</scope>
    <source>
        <strain evidence="1">Iper-2018</strain>
    </source>
</reference>